<sequence>MGHVRETGHSNMYVWCRVSNREKRSTDLTGKRVIAICMSDGFKHHTFLRKMAEKLVLFFMQLVLQRFRDYVMIKDYELLPTLPPRAGASLPHGTGASLPPGATGQANSFEEVYSHTSLAELKNAPGRRNMPHLHPRTEASLPPRTGASLLVVFFLLSWTLVSTCILYCCGHQIKGLCNDCMIVYSQTCINIIL</sequence>
<name>A0A8X7VQ89_BRACI</name>
<evidence type="ECO:0000313" key="3">
    <source>
        <dbReference type="Proteomes" id="UP000886595"/>
    </source>
</evidence>
<keyword evidence="1" id="KW-0472">Membrane</keyword>
<organism evidence="2 3">
    <name type="scientific">Brassica carinata</name>
    <name type="common">Ethiopian mustard</name>
    <name type="synonym">Abyssinian cabbage</name>
    <dbReference type="NCBI Taxonomy" id="52824"/>
    <lineage>
        <taxon>Eukaryota</taxon>
        <taxon>Viridiplantae</taxon>
        <taxon>Streptophyta</taxon>
        <taxon>Embryophyta</taxon>
        <taxon>Tracheophyta</taxon>
        <taxon>Spermatophyta</taxon>
        <taxon>Magnoliopsida</taxon>
        <taxon>eudicotyledons</taxon>
        <taxon>Gunneridae</taxon>
        <taxon>Pentapetalae</taxon>
        <taxon>rosids</taxon>
        <taxon>malvids</taxon>
        <taxon>Brassicales</taxon>
        <taxon>Brassicaceae</taxon>
        <taxon>Brassiceae</taxon>
        <taxon>Brassica</taxon>
    </lineage>
</organism>
<dbReference type="AlphaFoldDB" id="A0A8X7VQ89"/>
<proteinExistence type="predicted"/>
<protein>
    <submittedName>
        <fullName evidence="2">Uncharacterized protein</fullName>
    </submittedName>
</protein>
<gene>
    <name evidence="2" type="ORF">Bca52824_019160</name>
</gene>
<dbReference type="OrthoDB" id="10451909at2759"/>
<keyword evidence="1" id="KW-1133">Transmembrane helix</keyword>
<comment type="caution">
    <text evidence="2">The sequence shown here is derived from an EMBL/GenBank/DDBJ whole genome shotgun (WGS) entry which is preliminary data.</text>
</comment>
<feature type="transmembrane region" description="Helical" evidence="1">
    <location>
        <begin position="146"/>
        <end position="169"/>
    </location>
</feature>
<keyword evidence="3" id="KW-1185">Reference proteome</keyword>
<evidence type="ECO:0000313" key="2">
    <source>
        <dbReference type="EMBL" id="KAG2316038.1"/>
    </source>
</evidence>
<keyword evidence="1" id="KW-0812">Transmembrane</keyword>
<dbReference type="Proteomes" id="UP000886595">
    <property type="component" value="Unassembled WGS sequence"/>
</dbReference>
<accession>A0A8X7VQ89</accession>
<reference evidence="2 3" key="1">
    <citation type="submission" date="2020-02" db="EMBL/GenBank/DDBJ databases">
        <authorList>
            <person name="Ma Q."/>
            <person name="Huang Y."/>
            <person name="Song X."/>
            <person name="Pei D."/>
        </authorList>
    </citation>
    <scope>NUCLEOTIDE SEQUENCE [LARGE SCALE GENOMIC DNA]</scope>
    <source>
        <strain evidence="2">Sxm20200214</strain>
        <tissue evidence="2">Leaf</tissue>
    </source>
</reference>
<evidence type="ECO:0000256" key="1">
    <source>
        <dbReference type="SAM" id="Phobius"/>
    </source>
</evidence>
<dbReference type="EMBL" id="JAAMPC010000004">
    <property type="protein sequence ID" value="KAG2316038.1"/>
    <property type="molecule type" value="Genomic_DNA"/>
</dbReference>